<evidence type="ECO:0000313" key="2">
    <source>
        <dbReference type="Proteomes" id="UP000008177"/>
    </source>
</evidence>
<evidence type="ECO:0000313" key="1">
    <source>
        <dbReference type="EMBL" id="CCD42669.1"/>
    </source>
</evidence>
<dbReference type="EMBL" id="FQ790247">
    <property type="protein sequence ID" value="CCD42669.1"/>
    <property type="molecule type" value="Genomic_DNA"/>
</dbReference>
<name>G2XP63_BOTF4</name>
<dbReference type="AlphaFoldDB" id="G2XP63"/>
<sequence length="322" mass="36400">MDIAVGLHRETWLFFVITLSPETSVIFRLPWLQCHNPYTDWSQMTLSLTSHYCSTNCCPWDSPQAVKASIVNLSCPMLTLAGILKKLRLGMDSKTIYKRPFVEDDDEDEGYASSFSVEETTAHEDIAIDRTLTVGANHCRTTTCNGDTYIQAQMVSNRPSTHRTPIEKIAGLCRRRPSPPREPLPLLAASIPPSREPMDSPNMAAIRWLQAPSFVSFCQQDNVRAIRLTWSELDHTVTQKPVFLRAISLPDPITLDDLEYRSILEGNRNLQETLSQLSPHFHDFVLDCYKPAHLHRILVDVSKFLVGKPALSDAKIRDKLPS</sequence>
<proteinExistence type="predicted"/>
<reference evidence="2" key="1">
    <citation type="journal article" date="2011" name="PLoS Genet.">
        <title>Genomic analysis of the necrotrophic fungal pathogens Sclerotinia sclerotiorum and Botrytis cinerea.</title>
        <authorList>
            <person name="Amselem J."/>
            <person name="Cuomo C.A."/>
            <person name="van Kan J.A."/>
            <person name="Viaud M."/>
            <person name="Benito E.P."/>
            <person name="Couloux A."/>
            <person name="Coutinho P.M."/>
            <person name="de Vries R.P."/>
            <person name="Dyer P.S."/>
            <person name="Fillinger S."/>
            <person name="Fournier E."/>
            <person name="Gout L."/>
            <person name="Hahn M."/>
            <person name="Kohn L."/>
            <person name="Lapalu N."/>
            <person name="Plummer K.M."/>
            <person name="Pradier J.M."/>
            <person name="Quevillon E."/>
            <person name="Sharon A."/>
            <person name="Simon A."/>
            <person name="ten Have A."/>
            <person name="Tudzynski B."/>
            <person name="Tudzynski P."/>
            <person name="Wincker P."/>
            <person name="Andrew M."/>
            <person name="Anthouard V."/>
            <person name="Beever R.E."/>
            <person name="Beffa R."/>
            <person name="Benoit I."/>
            <person name="Bouzid O."/>
            <person name="Brault B."/>
            <person name="Chen Z."/>
            <person name="Choquer M."/>
            <person name="Collemare J."/>
            <person name="Cotton P."/>
            <person name="Danchin E.G."/>
            <person name="Da Silva C."/>
            <person name="Gautier A."/>
            <person name="Giraud C."/>
            <person name="Giraud T."/>
            <person name="Gonzalez C."/>
            <person name="Grossetete S."/>
            <person name="Guldener U."/>
            <person name="Henrissat B."/>
            <person name="Howlett B.J."/>
            <person name="Kodira C."/>
            <person name="Kretschmer M."/>
            <person name="Lappartient A."/>
            <person name="Leroch M."/>
            <person name="Levis C."/>
            <person name="Mauceli E."/>
            <person name="Neuveglise C."/>
            <person name="Oeser B."/>
            <person name="Pearson M."/>
            <person name="Poulain J."/>
            <person name="Poussereau N."/>
            <person name="Quesneville H."/>
            <person name="Rascle C."/>
            <person name="Schumacher J."/>
            <person name="Segurens B."/>
            <person name="Sexton A."/>
            <person name="Silva E."/>
            <person name="Sirven C."/>
            <person name="Soanes D.M."/>
            <person name="Talbot N.J."/>
            <person name="Templeton M."/>
            <person name="Yandava C."/>
            <person name="Yarden O."/>
            <person name="Zeng Q."/>
            <person name="Rollins J.A."/>
            <person name="Lebrun M.H."/>
            <person name="Dickman M."/>
        </authorList>
    </citation>
    <scope>NUCLEOTIDE SEQUENCE [LARGE SCALE GENOMIC DNA]</scope>
    <source>
        <strain evidence="2">T4</strain>
    </source>
</reference>
<gene>
    <name evidence="1" type="ORF">BofuT4_P074710.1</name>
</gene>
<dbReference type="HOGENOM" id="CLU_863298_0_0_1"/>
<organism evidence="1 2">
    <name type="scientific">Botryotinia fuckeliana (strain T4)</name>
    <name type="common">Noble rot fungus</name>
    <name type="synonym">Botrytis cinerea</name>
    <dbReference type="NCBI Taxonomy" id="999810"/>
    <lineage>
        <taxon>Eukaryota</taxon>
        <taxon>Fungi</taxon>
        <taxon>Dikarya</taxon>
        <taxon>Ascomycota</taxon>
        <taxon>Pezizomycotina</taxon>
        <taxon>Leotiomycetes</taxon>
        <taxon>Helotiales</taxon>
        <taxon>Sclerotiniaceae</taxon>
        <taxon>Botrytis</taxon>
    </lineage>
</organism>
<dbReference type="InParanoid" id="G2XP63"/>
<accession>G2XP63</accession>
<dbReference type="OrthoDB" id="5152741at2759"/>
<protein>
    <submittedName>
        <fullName evidence="1">Uncharacterized protein</fullName>
    </submittedName>
</protein>
<dbReference type="Proteomes" id="UP000008177">
    <property type="component" value="Unplaced contigs"/>
</dbReference>